<dbReference type="Gene3D" id="3.30.420.10">
    <property type="entry name" value="Ribonuclease H-like superfamily/Ribonuclease H"/>
    <property type="match status" value="1"/>
</dbReference>
<dbReference type="EMBL" id="JALLAZ020001386">
    <property type="protein sequence ID" value="KAL3775859.1"/>
    <property type="molecule type" value="Genomic_DNA"/>
</dbReference>
<dbReference type="Gene3D" id="3.90.70.10">
    <property type="entry name" value="Cysteine proteinases"/>
    <property type="match status" value="1"/>
</dbReference>
<dbReference type="InterPro" id="IPR050785">
    <property type="entry name" value="PAN2-PAN3_catalytic_subunit"/>
</dbReference>
<evidence type="ECO:0000259" key="1">
    <source>
        <dbReference type="SMART" id="SM00479"/>
    </source>
</evidence>
<sequence length="1320" mass="143934">MGITSIFEVSVPSSGGVGAGGGRGGRVCTVSPYGVRVHTRGGMVLLSSGYGGLYTPSSSSSMLLLSGMTCGMPMPNGGGRHAVVAGMSSSSSSSQNVHCVDLHRDLKIVSSHSLIRDGGGGRTSTTCVSDVSANVERNSVVVGCADGTIRLLDSGRSNVEVAKARAQIGGVARVAVSGNLICASGYSSQGSSSRSCPLPYPYPSPHVLLYDVRYLGRGGTPHAVLSAGRGGPRFVDFLPDGDLLVGSGQTFGGFEVISPFRDSSSPPRDPLTSFFQPELSPGESMTVVHLHDGWDLHVGTSYGRVLRYGLDDDRDRTKRAVTVAAVTSTSTSTAAREGGGVPSFEHGAGSAAVAMVEPLDVPPFAPTPPALSIEPAVLCSSHLPSSEYDIHGWNVFNSYVMGSDPILSSDRPAFHPRYPRLANATTLGALSVPPPKRLLSKTLRTKLETSPAGVFPTASLDLNGLLTQAEPVDEASDSSRVGGCDGLGRGAKPNDKMILRKMIPNPNKLIYSAKAFAACYDATANPRKTMLDNQPGQGLGEDNPIDEESNDIPRRYRLMIRPPFYKVANFDYSLYNDSGLWVGWDYAPSFANSFACSVLALLYFVEEIRTTALHLQLCSNEMSIQGGKSERRGKYSGAGVSITAELGLLFHLIESLSANGMIPSDMQNNRVRSNTGQVKAFVPSNFISTFMLLPEATNLALLDGVAGSAEIARRPEALYRFLMQYIERELEQLLSKTHDSSEKANQGHLIYRMQGIGFLSVIEYATGKPKISTSKALTVDLSYDQKLYQRKAEKIIRFGEVLRFSLCKEAPLRAWCEETRAYEAVVQRKIATNLPSLLSLSCCCAGRKAELGLQLWQQQDSQNWLPEYIEIQIETDKSITVKELAVNEDGAEEWMTFKGNLTLPESIFDEAGNEIPQDLPIKKSYRLEAIISFVRTSSCVSNNASQLEGHHVVHVRTPNDFEIKMLNRQLHQMEKSLDGFKAVPHKEMTLMPGGPLEKHRQQLADQIGVLKEKEKSGQWVLFNGFVVTRVNTDDVRSFNAKFKEPSVVIFRELDSNKGGKDAVIVQPSEELSSAFQRATMVPLSAMETTSISNNGRPKVTVDLRSLPAKGDLVAIDAEFVCVQPEQSLITSSGSKEMISEPRNALARLSVINCQTNEIIIDDYVLPLEPVVDYLTRFSGIRQSDLDANSSPHHLVTPHEAYLKVRLLMERGCVFVGHGLSQDFRVINICIPPNQIIDTAEIFHQPNQRYISLRYLTNSVLGRDMQQEVHDSIEDARAAHELYIKALNLKKEGRFNEFLTDLYATGHTTQFKLGVETSKNS</sequence>
<dbReference type="Pfam" id="PF13423">
    <property type="entry name" value="UCH_1"/>
    <property type="match status" value="1"/>
</dbReference>
<dbReference type="PANTHER" id="PTHR15728">
    <property type="entry name" value="DEADENYLATION COMPLEX CATALYTIC SUBUNIT PAN2"/>
    <property type="match status" value="1"/>
</dbReference>
<gene>
    <name evidence="2" type="ORF">ACHAW5_010153</name>
</gene>
<dbReference type="CDD" id="cd06143">
    <property type="entry name" value="PAN2_exo"/>
    <property type="match status" value="1"/>
</dbReference>
<evidence type="ECO:0000313" key="3">
    <source>
        <dbReference type="Proteomes" id="UP001530315"/>
    </source>
</evidence>
<dbReference type="SUPFAM" id="SSF50978">
    <property type="entry name" value="WD40 repeat-like"/>
    <property type="match status" value="1"/>
</dbReference>
<accession>A0ABD3NJZ1</accession>
<dbReference type="Gene3D" id="2.130.10.10">
    <property type="entry name" value="YVTN repeat-like/Quinoprotein amine dehydrogenase"/>
    <property type="match status" value="1"/>
</dbReference>
<comment type="caution">
    <text evidence="2">The sequence shown here is derived from an EMBL/GenBank/DDBJ whole genome shotgun (WGS) entry which is preliminary data.</text>
</comment>
<dbReference type="InterPro" id="IPR036397">
    <property type="entry name" value="RNaseH_sf"/>
</dbReference>
<dbReference type="InterPro" id="IPR028881">
    <property type="entry name" value="PAN2_UCH_dom"/>
</dbReference>
<dbReference type="PANTHER" id="PTHR15728:SF0">
    <property type="entry name" value="PAN2-PAN3 DEADENYLATION COMPLEX CATALYTIC SUBUNIT PAN2"/>
    <property type="match status" value="1"/>
</dbReference>
<proteinExistence type="predicted"/>
<feature type="domain" description="Exonuclease" evidence="1">
    <location>
        <begin position="1111"/>
        <end position="1291"/>
    </location>
</feature>
<reference evidence="2 3" key="1">
    <citation type="submission" date="2024-10" db="EMBL/GenBank/DDBJ databases">
        <title>Updated reference genomes for cyclostephanoid diatoms.</title>
        <authorList>
            <person name="Roberts W.R."/>
            <person name="Alverson A.J."/>
        </authorList>
    </citation>
    <scope>NUCLEOTIDE SEQUENCE [LARGE SCALE GENOMIC DNA]</scope>
    <source>
        <strain evidence="2 3">AJA276-08</strain>
    </source>
</reference>
<dbReference type="InterPro" id="IPR012337">
    <property type="entry name" value="RNaseH-like_sf"/>
</dbReference>
<dbReference type="InterPro" id="IPR015943">
    <property type="entry name" value="WD40/YVTN_repeat-like_dom_sf"/>
</dbReference>
<dbReference type="InterPro" id="IPR013520">
    <property type="entry name" value="Ribonucl_H"/>
</dbReference>
<dbReference type="SUPFAM" id="SSF53098">
    <property type="entry name" value="Ribonuclease H-like"/>
    <property type="match status" value="1"/>
</dbReference>
<dbReference type="InterPro" id="IPR036322">
    <property type="entry name" value="WD40_repeat_dom_sf"/>
</dbReference>
<dbReference type="Proteomes" id="UP001530315">
    <property type="component" value="Unassembled WGS sequence"/>
</dbReference>
<keyword evidence="3" id="KW-1185">Reference proteome</keyword>
<name>A0ABD3NJZ1_9STRA</name>
<evidence type="ECO:0000313" key="2">
    <source>
        <dbReference type="EMBL" id="KAL3775859.1"/>
    </source>
</evidence>
<dbReference type="SMART" id="SM00479">
    <property type="entry name" value="EXOIII"/>
    <property type="match status" value="1"/>
</dbReference>
<organism evidence="2 3">
    <name type="scientific">Stephanodiscus triporus</name>
    <dbReference type="NCBI Taxonomy" id="2934178"/>
    <lineage>
        <taxon>Eukaryota</taxon>
        <taxon>Sar</taxon>
        <taxon>Stramenopiles</taxon>
        <taxon>Ochrophyta</taxon>
        <taxon>Bacillariophyta</taxon>
        <taxon>Coscinodiscophyceae</taxon>
        <taxon>Thalassiosirophycidae</taxon>
        <taxon>Stephanodiscales</taxon>
        <taxon>Stephanodiscaceae</taxon>
        <taxon>Stephanodiscus</taxon>
    </lineage>
</organism>
<dbReference type="Pfam" id="PF00929">
    <property type="entry name" value="RNase_T"/>
    <property type="match status" value="1"/>
</dbReference>
<protein>
    <recommendedName>
        <fullName evidence="1">Exonuclease domain-containing protein</fullName>
    </recommendedName>
</protein>